<dbReference type="InterPro" id="IPR001245">
    <property type="entry name" value="Ser-Thr/Tyr_kinase_cat_dom"/>
</dbReference>
<comment type="subcellular location">
    <subcellularLocation>
        <location evidence="1">Membrane</location>
        <topology evidence="1">Single-pass membrane protein</topology>
    </subcellularLocation>
</comment>
<evidence type="ECO:0000256" key="9">
    <source>
        <dbReference type="PIRSR" id="PIRSR000615-2"/>
    </source>
</evidence>
<keyword evidence="5 9" id="KW-0067">ATP-binding</keyword>
<dbReference type="AlphaFoldDB" id="A0AAU9XUF0"/>
<dbReference type="PROSITE" id="PS00109">
    <property type="entry name" value="PROTEIN_KINASE_TYR"/>
    <property type="match status" value="1"/>
</dbReference>
<dbReference type="GO" id="GO:0007169">
    <property type="term" value="P:cell surface receptor protein tyrosine kinase signaling pathway"/>
    <property type="evidence" value="ECO:0007669"/>
    <property type="project" value="TreeGrafter"/>
</dbReference>
<dbReference type="SMART" id="SM00219">
    <property type="entry name" value="TyrKc"/>
    <property type="match status" value="1"/>
</dbReference>
<dbReference type="PIRSF" id="PIRSF000615">
    <property type="entry name" value="TyrPK_CSF1-R"/>
    <property type="match status" value="1"/>
</dbReference>
<evidence type="ECO:0000256" key="5">
    <source>
        <dbReference type="ARBA" id="ARBA00022840"/>
    </source>
</evidence>
<evidence type="ECO:0000256" key="11">
    <source>
        <dbReference type="PROSITE-ProRule" id="PRU10141"/>
    </source>
</evidence>
<proteinExistence type="predicted"/>
<dbReference type="PROSITE" id="PS00107">
    <property type="entry name" value="PROTEIN_KINASE_ATP"/>
    <property type="match status" value="1"/>
</dbReference>
<dbReference type="InterPro" id="IPR000719">
    <property type="entry name" value="Prot_kinase_dom"/>
</dbReference>
<dbReference type="InterPro" id="IPR050122">
    <property type="entry name" value="RTK"/>
</dbReference>
<feature type="domain" description="Protein kinase" evidence="12">
    <location>
        <begin position="54"/>
        <end position="338"/>
    </location>
</feature>
<dbReference type="GO" id="GO:0046872">
    <property type="term" value="F:metal ion binding"/>
    <property type="evidence" value="ECO:0007669"/>
    <property type="project" value="UniProtKB-KW"/>
</dbReference>
<keyword evidence="10" id="KW-0460">Magnesium</keyword>
<keyword evidence="4" id="KW-0418">Kinase</keyword>
<evidence type="ECO:0000256" key="3">
    <source>
        <dbReference type="ARBA" id="ARBA00022741"/>
    </source>
</evidence>
<dbReference type="SUPFAM" id="SSF56112">
    <property type="entry name" value="Protein kinase-like (PK-like)"/>
    <property type="match status" value="1"/>
</dbReference>
<keyword evidence="2" id="KW-0808">Transferase</keyword>
<evidence type="ECO:0000313" key="14">
    <source>
        <dbReference type="Proteomes" id="UP001159428"/>
    </source>
</evidence>
<feature type="active site" description="Proton acceptor" evidence="8">
    <location>
        <position position="197"/>
    </location>
</feature>
<dbReference type="GO" id="GO:0005524">
    <property type="term" value="F:ATP binding"/>
    <property type="evidence" value="ECO:0007669"/>
    <property type="project" value="UniProtKB-UniRule"/>
</dbReference>
<feature type="binding site" evidence="9">
    <location>
        <begin position="61"/>
        <end position="68"/>
    </location>
    <ligand>
        <name>ATP</name>
        <dbReference type="ChEBI" id="CHEBI:30616"/>
    </ligand>
</feature>
<evidence type="ECO:0000256" key="1">
    <source>
        <dbReference type="ARBA" id="ARBA00004167"/>
    </source>
</evidence>
<dbReference type="PANTHER" id="PTHR24416">
    <property type="entry name" value="TYROSINE-PROTEIN KINASE RECEPTOR"/>
    <property type="match status" value="1"/>
</dbReference>
<evidence type="ECO:0000256" key="7">
    <source>
        <dbReference type="ARBA" id="ARBA00051243"/>
    </source>
</evidence>
<keyword evidence="10" id="KW-0479">Metal-binding</keyword>
<organism evidence="13 14">
    <name type="scientific">Pocillopora meandrina</name>
    <dbReference type="NCBI Taxonomy" id="46732"/>
    <lineage>
        <taxon>Eukaryota</taxon>
        <taxon>Metazoa</taxon>
        <taxon>Cnidaria</taxon>
        <taxon>Anthozoa</taxon>
        <taxon>Hexacorallia</taxon>
        <taxon>Scleractinia</taxon>
        <taxon>Astrocoeniina</taxon>
        <taxon>Pocilloporidae</taxon>
        <taxon>Pocillopora</taxon>
    </lineage>
</organism>
<evidence type="ECO:0000256" key="6">
    <source>
        <dbReference type="ARBA" id="ARBA00023137"/>
    </source>
</evidence>
<accession>A0AAU9XUF0</accession>
<dbReference type="Gene3D" id="3.30.200.20">
    <property type="entry name" value="Phosphorylase Kinase, domain 1"/>
    <property type="match status" value="1"/>
</dbReference>
<name>A0AAU9XUF0_9CNID</name>
<feature type="binding site" evidence="9 11">
    <location>
        <position position="88"/>
    </location>
    <ligand>
        <name>ATP</name>
        <dbReference type="ChEBI" id="CHEBI:30616"/>
    </ligand>
</feature>
<keyword evidence="3 9" id="KW-0547">Nucleotide-binding</keyword>
<dbReference type="GO" id="GO:0005886">
    <property type="term" value="C:plasma membrane"/>
    <property type="evidence" value="ECO:0007669"/>
    <property type="project" value="TreeGrafter"/>
</dbReference>
<dbReference type="EMBL" id="CALNXJ010000069">
    <property type="protein sequence ID" value="CAH3158956.1"/>
    <property type="molecule type" value="Genomic_DNA"/>
</dbReference>
<feature type="non-terminal residue" evidence="13">
    <location>
        <position position="1"/>
    </location>
</feature>
<evidence type="ECO:0000256" key="2">
    <source>
        <dbReference type="ARBA" id="ARBA00022679"/>
    </source>
</evidence>
<dbReference type="InterPro" id="IPR008266">
    <property type="entry name" value="Tyr_kinase_AS"/>
</dbReference>
<sequence>VELPEPPESHYMALEDRTRSQMMADASPLSSEQTSEYASLDLYTRSWEIPREHVTVKQIIGKGAFGQVAKAIAVNLQGRAKETIVAVKMLKENASESERKDLLSELESMKQLKPHPYVIKLLGCVTKSEPLFVLIEYVPFGDLLGYLRKSRGLNDTYYRDPDIKPQTNLTSQQLMKFAWQIADGMSYLSSISIIHRDLAARNVLVGEEETCKVTDFGMARDVQEDNIYERKTGGRLPVKWTAIEALLYGKYSTKSDVWSYGVLLYEIFTIGGSPYPRIDGRKIANLLQEGYRMPKPQHVDAKLYDLMTKCWKDDPNLRPSFEKLRKKLKEMENQHKVELQSLQRDSLCFSFPL</sequence>
<feature type="binding site" evidence="10">
    <location>
        <position position="215"/>
    </location>
    <ligand>
        <name>Mg(2+)</name>
        <dbReference type="ChEBI" id="CHEBI:18420"/>
    </ligand>
</feature>
<evidence type="ECO:0000256" key="4">
    <source>
        <dbReference type="ARBA" id="ARBA00022777"/>
    </source>
</evidence>
<keyword evidence="6" id="KW-0829">Tyrosine-protein kinase</keyword>
<evidence type="ECO:0000256" key="10">
    <source>
        <dbReference type="PIRSR" id="PIRSR000615-3"/>
    </source>
</evidence>
<dbReference type="Gene3D" id="1.10.510.10">
    <property type="entry name" value="Transferase(Phosphotransferase) domain 1"/>
    <property type="match status" value="1"/>
</dbReference>
<dbReference type="InterPro" id="IPR020635">
    <property type="entry name" value="Tyr_kinase_cat_dom"/>
</dbReference>
<dbReference type="InterPro" id="IPR017441">
    <property type="entry name" value="Protein_kinase_ATP_BS"/>
</dbReference>
<dbReference type="CDD" id="cd00192">
    <property type="entry name" value="PTKc"/>
    <property type="match status" value="1"/>
</dbReference>
<dbReference type="GO" id="GO:0004714">
    <property type="term" value="F:transmembrane receptor protein tyrosine kinase activity"/>
    <property type="evidence" value="ECO:0007669"/>
    <property type="project" value="UniProtKB-EC"/>
</dbReference>
<comment type="caution">
    <text evidence="13">The sequence shown here is derived from an EMBL/GenBank/DDBJ whole genome shotgun (WGS) entry which is preliminary data.</text>
</comment>
<comment type="catalytic activity">
    <reaction evidence="7">
        <text>L-tyrosyl-[protein] + ATP = O-phospho-L-tyrosyl-[protein] + ADP + H(+)</text>
        <dbReference type="Rhea" id="RHEA:10596"/>
        <dbReference type="Rhea" id="RHEA-COMP:10136"/>
        <dbReference type="Rhea" id="RHEA-COMP:20101"/>
        <dbReference type="ChEBI" id="CHEBI:15378"/>
        <dbReference type="ChEBI" id="CHEBI:30616"/>
        <dbReference type="ChEBI" id="CHEBI:46858"/>
        <dbReference type="ChEBI" id="CHEBI:61978"/>
        <dbReference type="ChEBI" id="CHEBI:456216"/>
        <dbReference type="EC" id="2.7.10.1"/>
    </reaction>
</comment>
<dbReference type="PROSITE" id="PS50011">
    <property type="entry name" value="PROTEIN_KINASE_DOM"/>
    <property type="match status" value="1"/>
</dbReference>
<keyword evidence="14" id="KW-1185">Reference proteome</keyword>
<evidence type="ECO:0000259" key="12">
    <source>
        <dbReference type="PROSITE" id="PS50011"/>
    </source>
</evidence>
<dbReference type="InterPro" id="IPR011009">
    <property type="entry name" value="Kinase-like_dom_sf"/>
</dbReference>
<feature type="binding site" evidence="10">
    <location>
        <position position="202"/>
    </location>
    <ligand>
        <name>Mg(2+)</name>
        <dbReference type="ChEBI" id="CHEBI:18420"/>
    </ligand>
</feature>
<dbReference type="GO" id="GO:0043235">
    <property type="term" value="C:receptor complex"/>
    <property type="evidence" value="ECO:0007669"/>
    <property type="project" value="TreeGrafter"/>
</dbReference>
<feature type="binding site" evidence="9">
    <location>
        <position position="201"/>
    </location>
    <ligand>
        <name>ATP</name>
        <dbReference type="ChEBI" id="CHEBI:30616"/>
    </ligand>
</feature>
<dbReference type="FunFam" id="1.10.510.10:FF:000554">
    <property type="entry name" value="Predicted protein"/>
    <property type="match status" value="1"/>
</dbReference>
<dbReference type="PANTHER" id="PTHR24416:SF621">
    <property type="entry name" value="TYROSINE KINASE RECEPTOR CAD96CA"/>
    <property type="match status" value="1"/>
</dbReference>
<dbReference type="Proteomes" id="UP001159428">
    <property type="component" value="Unassembled WGS sequence"/>
</dbReference>
<reference evidence="13 14" key="1">
    <citation type="submission" date="2022-05" db="EMBL/GenBank/DDBJ databases">
        <authorList>
            <consortium name="Genoscope - CEA"/>
            <person name="William W."/>
        </authorList>
    </citation>
    <scope>NUCLEOTIDE SEQUENCE [LARGE SCALE GENOMIC DNA]</scope>
</reference>
<gene>
    <name evidence="13" type="ORF">PMEA_00030732</name>
</gene>
<protein>
    <recommendedName>
        <fullName evidence="12">Protein kinase domain-containing protein</fullName>
    </recommendedName>
</protein>
<evidence type="ECO:0000313" key="13">
    <source>
        <dbReference type="EMBL" id="CAH3158956.1"/>
    </source>
</evidence>
<feature type="binding site" evidence="9">
    <location>
        <begin position="136"/>
        <end position="142"/>
    </location>
    <ligand>
        <name>ATP</name>
        <dbReference type="ChEBI" id="CHEBI:30616"/>
    </ligand>
</feature>
<dbReference type="Pfam" id="PF07714">
    <property type="entry name" value="PK_Tyr_Ser-Thr"/>
    <property type="match status" value="1"/>
</dbReference>
<evidence type="ECO:0000256" key="8">
    <source>
        <dbReference type="PIRSR" id="PIRSR000615-1"/>
    </source>
</evidence>
<dbReference type="PRINTS" id="PR00109">
    <property type="entry name" value="TYRKINASE"/>
</dbReference>